<keyword evidence="2" id="KW-1185">Reference proteome</keyword>
<evidence type="ECO:0000313" key="2">
    <source>
        <dbReference type="Proteomes" id="UP001732700"/>
    </source>
</evidence>
<organism evidence="1 2">
    <name type="scientific">Avena sativa</name>
    <name type="common">Oat</name>
    <dbReference type="NCBI Taxonomy" id="4498"/>
    <lineage>
        <taxon>Eukaryota</taxon>
        <taxon>Viridiplantae</taxon>
        <taxon>Streptophyta</taxon>
        <taxon>Embryophyta</taxon>
        <taxon>Tracheophyta</taxon>
        <taxon>Spermatophyta</taxon>
        <taxon>Magnoliopsida</taxon>
        <taxon>Liliopsida</taxon>
        <taxon>Poales</taxon>
        <taxon>Poaceae</taxon>
        <taxon>BOP clade</taxon>
        <taxon>Pooideae</taxon>
        <taxon>Poodae</taxon>
        <taxon>Poeae</taxon>
        <taxon>Poeae Chloroplast Group 1 (Aveneae type)</taxon>
        <taxon>Aveninae</taxon>
        <taxon>Avena</taxon>
    </lineage>
</organism>
<dbReference type="Proteomes" id="UP001732700">
    <property type="component" value="Chromosome 2D"/>
</dbReference>
<sequence>MREENIYVCSTVHQRHIKLKSKKKRHIKLRDLCTKSPRGCEAGHNRREYYKERSTFEQSIATSPRSSLTSAQRSCRGAMTCGRGSRPGAAAVAGLQLHLLVLVLFLFLFSVMPHRAFSQELALPGKSHQEWKPNITCTSVPYPFGARGSSLPGFEVTCGHNNESMLQIGERNYKIDHVSLEEGFVVIFAPPIRQVCYDRHGKPGHATGIGSISLEMTPFSFSKRNKLVATGCNYLLAANFTDLSSQHNTTSYSPLCDGSTNAVDCPDSVACCETHIPMDAAQKFTLKFEKTSGQITGEKGTCSTAFFLDQDDPDFRGGTAGGQRPLKDLLLPAGDRRMVLDWAIGSGTCDQPSTYSLAPLSCSGMSACIEAPRGAGYLCKCNAGYGGNPYTANGCADINECQNNKNECSYPELCSNTEGGFTCSCPHNFIGDGHKKSTGCNCPPGMSSDGWRRCQNENHSRLDTALGVGLALLVTITTTSLCYYWAMKRRKVRRDRAELFRKNGGLLLQQRFSAITSQDKESSAKIFSAEELKTATNSYSETRILGRGAHGTVYKGVLQDAAVVAVKKSRVFDESQVEQFVNEITILSQTDHPNVVKLLGCCLETQVPLLVYEFIPNGTLFQHIHNRSAPGSLTWEDTLRIAAETAEALAYLHSTSSIPIIHRDIKSSNILLDENFVAKISDFGASRSVPFDQTHVTTLIQGTIGYLDPEYFQSGLLTEKSDVYSFGVVLAELLTRQKPISVGRPEESCNLAMHMVILFNEERLLTEIEPHILAEAGEEQIYAVAQLSVRCLHMIGQERPIMKEVASVLDQLRRSFAKKQTMRRKDKNVQENSEQGHLLREASSTSSLHCSEGSTQLSMEAEMRAASHMPR</sequence>
<dbReference type="EnsemblPlants" id="AVESA.00010b.r2.2DG0366050.1">
    <property type="protein sequence ID" value="AVESA.00010b.r2.2DG0366050.1.CDS"/>
    <property type="gene ID" value="AVESA.00010b.r2.2DG0366050"/>
</dbReference>
<reference evidence="1" key="2">
    <citation type="submission" date="2025-09" db="UniProtKB">
        <authorList>
            <consortium name="EnsemblPlants"/>
        </authorList>
    </citation>
    <scope>IDENTIFICATION</scope>
</reference>
<name>A0ACD5V510_AVESA</name>
<protein>
    <submittedName>
        <fullName evidence="1">Uncharacterized protein</fullName>
    </submittedName>
</protein>
<reference evidence="1" key="1">
    <citation type="submission" date="2021-05" db="EMBL/GenBank/DDBJ databases">
        <authorList>
            <person name="Scholz U."/>
            <person name="Mascher M."/>
            <person name="Fiebig A."/>
        </authorList>
    </citation>
    <scope>NUCLEOTIDE SEQUENCE [LARGE SCALE GENOMIC DNA]</scope>
</reference>
<accession>A0ACD5V510</accession>
<proteinExistence type="predicted"/>
<evidence type="ECO:0000313" key="1">
    <source>
        <dbReference type="EnsemblPlants" id="AVESA.00010b.r2.2DG0366050.1.CDS"/>
    </source>
</evidence>